<dbReference type="PIRSF" id="PIRSF006530">
    <property type="entry name" value="MtrC"/>
    <property type="match status" value="1"/>
</dbReference>
<feature type="transmembrane region" description="Helical" evidence="19">
    <location>
        <begin position="19"/>
        <end position="38"/>
    </location>
</feature>
<evidence type="ECO:0000313" key="24">
    <source>
        <dbReference type="Proteomes" id="UP000198669"/>
    </source>
</evidence>
<feature type="transmembrane region" description="Helical" evidence="19">
    <location>
        <begin position="209"/>
        <end position="242"/>
    </location>
</feature>
<feature type="transmembrane region" description="Helical" evidence="19">
    <location>
        <begin position="76"/>
        <end position="98"/>
    </location>
</feature>
<dbReference type="Pfam" id="PF04211">
    <property type="entry name" value="MtrC"/>
    <property type="match status" value="1"/>
</dbReference>
<dbReference type="OrthoDB" id="60591at2157"/>
<evidence type="ECO:0000313" key="21">
    <source>
        <dbReference type="EMBL" id="RNI07503.1"/>
    </source>
</evidence>
<sequence>MSAGGSGGGAAEAIPQNKLIAFGAAGGLIAIYLSYFMVQFAGPAFSFIGALGAICAIVWGAAAVRRVASYGLGTGVPSIGMLALGMGVVATMFGLAIGGIAGPIVAFVTAMVIGLVIGALANRIIGMGIPIMEQSTTEIAGAGTLAIVGLSTAMTGTFMFDVVLTEIIATGYIALIFIVAGIAILHPFNANLGPDEKQDRTLTTGFEKGAIAMIMAGIVSAVSAGASAAPTIVIGLAIWYVSFSQYRNYVVRDAYDVVGTGLLPKEEEESE</sequence>
<evidence type="ECO:0000256" key="10">
    <source>
        <dbReference type="ARBA" id="ARBA00022679"/>
    </source>
</evidence>
<evidence type="ECO:0000256" key="5">
    <source>
        <dbReference type="ARBA" id="ARBA00011616"/>
    </source>
</evidence>
<feature type="transmembrane region" description="Helical" evidence="19">
    <location>
        <begin position="137"/>
        <end position="155"/>
    </location>
</feature>
<accession>A0A1L3Q1Z1</accession>
<reference evidence="20 23" key="1">
    <citation type="submission" date="2016-10" db="EMBL/GenBank/DDBJ databases">
        <title>Methanohalophilus halophilus.</title>
        <authorList>
            <person name="L'haridon S."/>
        </authorList>
    </citation>
    <scope>NUCLEOTIDE SEQUENCE [LARGE SCALE GENOMIC DNA]</scope>
    <source>
        <strain evidence="20 23">Z-7982</strain>
    </source>
</reference>
<proteinExistence type="inferred from homology"/>
<comment type="function">
    <text evidence="1 19">Part of a complex that catalyzes the formation of methyl-coenzyme M and tetrahydromethanopterin from coenzyme M and methyl-tetrahydromethanopterin. This is an energy-conserving, sodium-ion translocating step.</text>
</comment>
<evidence type="ECO:0000313" key="23">
    <source>
        <dbReference type="Proteomes" id="UP000186879"/>
    </source>
</evidence>
<protein>
    <recommendedName>
        <fullName evidence="6 19">Tetrahydromethanopterin S-methyltransferase subunit C</fullName>
        <ecNumber evidence="18 19">7.2.1.4</ecNumber>
    </recommendedName>
    <alternativeName>
        <fullName evidence="16 19">N5-methyltetrahydromethanopterin--coenzyme M methyltransferase subunit C</fullName>
    </alternativeName>
</protein>
<gene>
    <name evidence="19" type="primary">mtrC</name>
    <name evidence="20" type="ORF">BHR79_04780</name>
    <name evidence="21" type="ORF">EFE40_09945</name>
    <name evidence="22" type="ORF">SAMN04515625_1416</name>
</gene>
<keyword evidence="13 19" id="KW-1133">Transmembrane helix</keyword>
<keyword evidence="14 19" id="KW-0484">Methanogenesis</keyword>
<evidence type="ECO:0000313" key="20">
    <source>
        <dbReference type="EMBL" id="APH38870.1"/>
    </source>
</evidence>
<dbReference type="AlphaFoldDB" id="A0A1L3Q1Z1"/>
<dbReference type="EC" id="7.2.1.4" evidence="18 19"/>
<evidence type="ECO:0000256" key="9">
    <source>
        <dbReference type="ARBA" id="ARBA00022603"/>
    </source>
</evidence>
<dbReference type="STRING" id="2177.BHR79_04780"/>
<keyword evidence="7 19" id="KW-1003">Cell membrane</keyword>
<comment type="catalytic activity">
    <reaction evidence="17 19">
        <text>5-methyl-5,6,7,8-tetrahydromethanopterin + coenzyme M + 2 Na(+)(in) = 5,6,7,8-tetrahydromethanopterin + methyl-coenzyme M + 2 Na(+)(out)</text>
        <dbReference type="Rhea" id="RHEA:53492"/>
        <dbReference type="ChEBI" id="CHEBI:29101"/>
        <dbReference type="ChEBI" id="CHEBI:58103"/>
        <dbReference type="ChEBI" id="CHEBI:58116"/>
        <dbReference type="ChEBI" id="CHEBI:58286"/>
        <dbReference type="ChEBI" id="CHEBI:58319"/>
        <dbReference type="EC" id="7.2.1.4"/>
    </reaction>
</comment>
<keyword evidence="15 19" id="KW-0472">Membrane</keyword>
<dbReference type="GeneID" id="30583054"/>
<evidence type="ECO:0000256" key="13">
    <source>
        <dbReference type="ARBA" id="ARBA00022989"/>
    </source>
</evidence>
<evidence type="ECO:0000256" key="7">
    <source>
        <dbReference type="ARBA" id="ARBA00022475"/>
    </source>
</evidence>
<feature type="transmembrane region" description="Helical" evidence="19">
    <location>
        <begin position="44"/>
        <end position="64"/>
    </location>
</feature>
<dbReference type="EMBL" id="CP017921">
    <property type="protein sequence ID" value="APH38870.1"/>
    <property type="molecule type" value="Genomic_DNA"/>
</dbReference>
<dbReference type="EMBL" id="FNMU01000004">
    <property type="protein sequence ID" value="SDW68775.1"/>
    <property type="molecule type" value="Genomic_DNA"/>
</dbReference>
<evidence type="ECO:0000256" key="6">
    <source>
        <dbReference type="ARBA" id="ARBA00015131"/>
    </source>
</evidence>
<keyword evidence="8 19" id="KW-0554">One-carbon metabolism</keyword>
<evidence type="ECO:0000256" key="19">
    <source>
        <dbReference type="HAMAP-Rule" id="MF_01096"/>
    </source>
</evidence>
<evidence type="ECO:0000256" key="1">
    <source>
        <dbReference type="ARBA" id="ARBA00002533"/>
    </source>
</evidence>
<evidence type="ECO:0000256" key="17">
    <source>
        <dbReference type="ARBA" id="ARBA00044880"/>
    </source>
</evidence>
<evidence type="ECO:0000256" key="2">
    <source>
        <dbReference type="ARBA" id="ARBA00004651"/>
    </source>
</evidence>
<dbReference type="RefSeq" id="WP_072561312.1">
    <property type="nucleotide sequence ID" value="NZ_CP017921.1"/>
</dbReference>
<keyword evidence="9 19" id="KW-0489">Methyltransferase</keyword>
<evidence type="ECO:0000256" key="14">
    <source>
        <dbReference type="ARBA" id="ARBA00022994"/>
    </source>
</evidence>
<reference evidence="22 24" key="2">
    <citation type="submission" date="2016-10" db="EMBL/GenBank/DDBJ databases">
        <authorList>
            <person name="de Groot N.N."/>
        </authorList>
    </citation>
    <scope>NUCLEOTIDE SEQUENCE [LARGE SCALE GENOMIC DNA]</scope>
    <source>
        <strain evidence="22 24">Z-7982</strain>
    </source>
</reference>
<dbReference type="NCBIfam" id="TIGR01148">
    <property type="entry name" value="mtrC"/>
    <property type="match status" value="1"/>
</dbReference>
<evidence type="ECO:0000256" key="16">
    <source>
        <dbReference type="ARBA" id="ARBA00029817"/>
    </source>
</evidence>
<dbReference type="Proteomes" id="UP000186879">
    <property type="component" value="Chromosome"/>
</dbReference>
<dbReference type="GO" id="GO:0032259">
    <property type="term" value="P:methylation"/>
    <property type="evidence" value="ECO:0007669"/>
    <property type="project" value="UniProtKB-KW"/>
</dbReference>
<comment type="subunit">
    <text evidence="5 19">The complex is composed of 8 subunits; MtrA, MtrB, MtrC, MtrD, MtrE, MtrF, MtrG and MtrH.</text>
</comment>
<comment type="similarity">
    <text evidence="4 19">Belongs to the MtrC family.</text>
</comment>
<keyword evidence="10 19" id="KW-0808">Transferase</keyword>
<dbReference type="EMBL" id="RJJG01000008">
    <property type="protein sequence ID" value="RNI07503.1"/>
    <property type="molecule type" value="Genomic_DNA"/>
</dbReference>
<feature type="transmembrane region" description="Helical" evidence="19">
    <location>
        <begin position="167"/>
        <end position="188"/>
    </location>
</feature>
<evidence type="ECO:0000313" key="22">
    <source>
        <dbReference type="EMBL" id="SDW68775.1"/>
    </source>
</evidence>
<evidence type="ECO:0000256" key="8">
    <source>
        <dbReference type="ARBA" id="ARBA00022563"/>
    </source>
</evidence>
<dbReference type="HAMAP" id="MF_01096">
    <property type="entry name" value="MtrC"/>
    <property type="match status" value="1"/>
</dbReference>
<name>A0A1L3Q1Z1_9EURY</name>
<dbReference type="GO" id="GO:0005886">
    <property type="term" value="C:plasma membrane"/>
    <property type="evidence" value="ECO:0007669"/>
    <property type="project" value="UniProtKB-SubCell"/>
</dbReference>
<dbReference type="InterPro" id="IPR005865">
    <property type="entry name" value="THM_MeTrfase_su_C"/>
</dbReference>
<evidence type="ECO:0000256" key="4">
    <source>
        <dbReference type="ARBA" id="ARBA00007607"/>
    </source>
</evidence>
<comment type="pathway">
    <text evidence="3 19">One-carbon metabolism; methanogenesis from CO(2); methyl-coenzyme M from 5,10-methylene-5,6,7,8-tetrahydromethanopterin: step 2/2.</text>
</comment>
<dbReference type="Proteomes" id="UP000198669">
    <property type="component" value="Unassembled WGS sequence"/>
</dbReference>
<reference evidence="21 25" key="3">
    <citation type="submission" date="2018-10" db="EMBL/GenBank/DDBJ databases">
        <title>Cultivation of a novel Methanohalophilus strain from Kebrit Deep of the Red Sea and a genomic comparison of members of the genus Methanohalophilus.</title>
        <authorList>
            <person name="Guan Y."/>
            <person name="Ngugi D.K."/>
            <person name="Stingl U."/>
        </authorList>
    </citation>
    <scope>NUCLEOTIDE SEQUENCE [LARGE SCALE GENOMIC DNA]</scope>
    <source>
        <strain evidence="21 25">DSM 3094</strain>
    </source>
</reference>
<comment type="subcellular location">
    <subcellularLocation>
        <location evidence="2 19">Cell membrane</location>
        <topology evidence="2 19">Multi-pass membrane protein</topology>
    </subcellularLocation>
</comment>
<dbReference type="GO" id="GO:0030269">
    <property type="term" value="F:tetrahydromethanopterin S-methyltransferase activity"/>
    <property type="evidence" value="ECO:0007669"/>
    <property type="project" value="UniProtKB-UniRule"/>
</dbReference>
<dbReference type="GO" id="GO:0006730">
    <property type="term" value="P:one-carbon metabolic process"/>
    <property type="evidence" value="ECO:0007669"/>
    <property type="project" value="UniProtKB-UniRule"/>
</dbReference>
<evidence type="ECO:0000256" key="11">
    <source>
        <dbReference type="ARBA" id="ARBA00022692"/>
    </source>
</evidence>
<dbReference type="Proteomes" id="UP000267921">
    <property type="component" value="Unassembled WGS sequence"/>
</dbReference>
<dbReference type="UniPathway" id="UPA00640">
    <property type="reaction ID" value="UER00698"/>
</dbReference>
<keyword evidence="11 19" id="KW-0812">Transmembrane</keyword>
<dbReference type="KEGG" id="mhaz:BHR79_04780"/>
<keyword evidence="12 19" id="KW-1278">Translocase</keyword>
<organism evidence="20 23">
    <name type="scientific">Methanohalophilus halophilus</name>
    <dbReference type="NCBI Taxonomy" id="2177"/>
    <lineage>
        <taxon>Archaea</taxon>
        <taxon>Methanobacteriati</taxon>
        <taxon>Methanobacteriota</taxon>
        <taxon>Stenosarchaea group</taxon>
        <taxon>Methanomicrobia</taxon>
        <taxon>Methanosarcinales</taxon>
        <taxon>Methanosarcinaceae</taxon>
        <taxon>Methanohalophilus</taxon>
    </lineage>
</organism>
<evidence type="ECO:0000256" key="3">
    <source>
        <dbReference type="ARBA" id="ARBA00004839"/>
    </source>
</evidence>
<evidence type="ECO:0000256" key="18">
    <source>
        <dbReference type="ARBA" id="ARBA00044970"/>
    </source>
</evidence>
<evidence type="ECO:0000256" key="12">
    <source>
        <dbReference type="ARBA" id="ARBA00022967"/>
    </source>
</evidence>
<keyword evidence="23" id="KW-1185">Reference proteome</keyword>
<dbReference type="GO" id="GO:0019386">
    <property type="term" value="P:methanogenesis, from carbon dioxide"/>
    <property type="evidence" value="ECO:0007669"/>
    <property type="project" value="UniProtKB-UniRule"/>
</dbReference>
<evidence type="ECO:0000256" key="15">
    <source>
        <dbReference type="ARBA" id="ARBA00023136"/>
    </source>
</evidence>
<feature type="transmembrane region" description="Helical" evidence="19">
    <location>
        <begin position="104"/>
        <end position="125"/>
    </location>
</feature>
<evidence type="ECO:0000313" key="25">
    <source>
        <dbReference type="Proteomes" id="UP000267921"/>
    </source>
</evidence>